<dbReference type="InterPro" id="IPR056592">
    <property type="entry name" value="Beta-prop_At3g26010-like"/>
</dbReference>
<evidence type="ECO:0000259" key="2">
    <source>
        <dbReference type="Pfam" id="PF24750"/>
    </source>
</evidence>
<protein>
    <recommendedName>
        <fullName evidence="2">F-box protein At3g26010-like beta-propeller domain-containing protein</fullName>
    </recommendedName>
</protein>
<sequence length="420" mass="47826">MAVESRTNLSLVSRRNRREEDHPDSSEPEPSHESINKLTDPLLFGNSSSDSNPYTLMLQYMVEYPYNQVLLLPSDNSSLFKSHIDRAGLDFLNFLPYPISIEATFNDLLLVCGENLNFFNPSSNHEYYICNPITKQWLTVPPPPLQTISNMTMAMVGFICEPYSCQKEQESITITNAHYKYKVVRILSPTETNTTQLEMEIFSSLTGEWSNSVVSSPKGLNPFITMSMRAGIVTCSGKLHWVDAERENNKIKGFVVFDPFNDAERCRYINPPSELSLLNSVSFGVFQGRLQLFQLSSNDNFSVWELEDNGNAGTWCMKHKVYLKDMVSENSLLVELANEMYSNVDLLAFHPNDVEVVFLQFRNYVVLCNMRTRVLKMAGYLRNKEKSLVNNHTLPVSAKSSFLLVQPQWPTPVPPLPLDN</sequence>
<accession>A0A2N9GHW8</accession>
<dbReference type="NCBIfam" id="TIGR01640">
    <property type="entry name" value="F_box_assoc_1"/>
    <property type="match status" value="1"/>
</dbReference>
<feature type="domain" description="F-box protein At3g26010-like beta-propeller" evidence="2">
    <location>
        <begin position="122"/>
        <end position="391"/>
    </location>
</feature>
<dbReference type="PANTHER" id="PTHR35546">
    <property type="entry name" value="F-BOX PROTEIN INTERACTION DOMAIN PROTEIN-RELATED"/>
    <property type="match status" value="1"/>
</dbReference>
<dbReference type="InterPro" id="IPR055290">
    <property type="entry name" value="At3g26010-like"/>
</dbReference>
<dbReference type="Pfam" id="PF24750">
    <property type="entry name" value="b-prop_At3g26010-like"/>
    <property type="match status" value="1"/>
</dbReference>
<evidence type="ECO:0000256" key="1">
    <source>
        <dbReference type="SAM" id="MobiDB-lite"/>
    </source>
</evidence>
<feature type="compositionally biased region" description="Polar residues" evidence="1">
    <location>
        <begin position="1"/>
        <end position="13"/>
    </location>
</feature>
<name>A0A2N9GHW8_FAGSY</name>
<feature type="compositionally biased region" description="Basic and acidic residues" evidence="1">
    <location>
        <begin position="17"/>
        <end position="35"/>
    </location>
</feature>
<dbReference type="PANTHER" id="PTHR35546:SF130">
    <property type="entry name" value="EXPRESSED PROTEIN"/>
    <property type="match status" value="1"/>
</dbReference>
<dbReference type="AlphaFoldDB" id="A0A2N9GHW8"/>
<gene>
    <name evidence="3" type="ORF">FSB_LOCUS26910</name>
</gene>
<evidence type="ECO:0000313" key="3">
    <source>
        <dbReference type="EMBL" id="SPC99028.1"/>
    </source>
</evidence>
<dbReference type="InterPro" id="IPR017451">
    <property type="entry name" value="F-box-assoc_interact_dom"/>
</dbReference>
<feature type="region of interest" description="Disordered" evidence="1">
    <location>
        <begin position="1"/>
        <end position="38"/>
    </location>
</feature>
<proteinExistence type="predicted"/>
<dbReference type="EMBL" id="OIVN01001925">
    <property type="protein sequence ID" value="SPC99028.1"/>
    <property type="molecule type" value="Genomic_DNA"/>
</dbReference>
<organism evidence="3">
    <name type="scientific">Fagus sylvatica</name>
    <name type="common">Beechnut</name>
    <dbReference type="NCBI Taxonomy" id="28930"/>
    <lineage>
        <taxon>Eukaryota</taxon>
        <taxon>Viridiplantae</taxon>
        <taxon>Streptophyta</taxon>
        <taxon>Embryophyta</taxon>
        <taxon>Tracheophyta</taxon>
        <taxon>Spermatophyta</taxon>
        <taxon>Magnoliopsida</taxon>
        <taxon>eudicotyledons</taxon>
        <taxon>Gunneridae</taxon>
        <taxon>Pentapetalae</taxon>
        <taxon>rosids</taxon>
        <taxon>fabids</taxon>
        <taxon>Fagales</taxon>
        <taxon>Fagaceae</taxon>
        <taxon>Fagus</taxon>
    </lineage>
</organism>
<reference evidence="3" key="1">
    <citation type="submission" date="2018-02" db="EMBL/GenBank/DDBJ databases">
        <authorList>
            <person name="Cohen D.B."/>
            <person name="Kent A.D."/>
        </authorList>
    </citation>
    <scope>NUCLEOTIDE SEQUENCE</scope>
</reference>